<dbReference type="EMBL" id="KX096221">
    <property type="protein sequence ID" value="APW83737.1"/>
    <property type="molecule type" value="mRNA"/>
</dbReference>
<protein>
    <submittedName>
        <fullName evidence="5">Cytochrome P450 carotenoid hydroxylase 97A</fullName>
    </submittedName>
</protein>
<dbReference type="Gene3D" id="1.10.630.10">
    <property type="entry name" value="Cytochrome P450"/>
    <property type="match status" value="1"/>
</dbReference>
<reference evidence="5" key="2">
    <citation type="submission" date="2017-07" db="EMBL/GenBank/DDBJ databases">
        <title>Diversification of cytochrome P450 genes (CYPs) and identification of the genes encoding carotenoid hydroxylases in Dunaliella bardawil.</title>
        <authorList>
            <person name="Hao Y.-F."/>
        </authorList>
    </citation>
    <scope>NUCLEOTIDE SEQUENCE</scope>
</reference>
<dbReference type="InterPro" id="IPR050196">
    <property type="entry name" value="Cytochrome_P450_Monoox"/>
</dbReference>
<dbReference type="GO" id="GO:0009507">
    <property type="term" value="C:chloroplast"/>
    <property type="evidence" value="ECO:0007669"/>
    <property type="project" value="TreeGrafter"/>
</dbReference>
<feature type="region of interest" description="Disordered" evidence="4">
    <location>
        <begin position="581"/>
        <end position="643"/>
    </location>
</feature>
<dbReference type="InterPro" id="IPR017972">
    <property type="entry name" value="Cyt_P450_CS"/>
</dbReference>
<feature type="binding site" description="axial binding residue" evidence="2">
    <location>
        <position position="531"/>
    </location>
    <ligand>
        <name>heme</name>
        <dbReference type="ChEBI" id="CHEBI:30413"/>
    </ligand>
    <ligandPart>
        <name>Fe</name>
        <dbReference type="ChEBI" id="CHEBI:18248"/>
    </ligandPart>
</feature>
<dbReference type="GO" id="GO:0016123">
    <property type="term" value="P:xanthophyll biosynthetic process"/>
    <property type="evidence" value="ECO:0007669"/>
    <property type="project" value="TreeGrafter"/>
</dbReference>
<dbReference type="GO" id="GO:0005506">
    <property type="term" value="F:iron ion binding"/>
    <property type="evidence" value="ECO:0007669"/>
    <property type="project" value="InterPro"/>
</dbReference>
<feature type="compositionally biased region" description="Low complexity" evidence="4">
    <location>
        <begin position="595"/>
        <end position="611"/>
    </location>
</feature>
<dbReference type="InterPro" id="IPR002401">
    <property type="entry name" value="Cyt_P450_E_grp-I"/>
</dbReference>
<name>A0A218KRH7_DUNSA</name>
<keyword evidence="3" id="KW-0503">Monooxygenase</keyword>
<keyword evidence="2 3" id="KW-0479">Metal-binding</keyword>
<dbReference type="InterPro" id="IPR036396">
    <property type="entry name" value="Cyt_P450_sf"/>
</dbReference>
<evidence type="ECO:0000256" key="1">
    <source>
        <dbReference type="ARBA" id="ARBA00010617"/>
    </source>
</evidence>
<dbReference type="Pfam" id="PF00067">
    <property type="entry name" value="p450"/>
    <property type="match status" value="1"/>
</dbReference>
<keyword evidence="3" id="KW-0560">Oxidoreductase</keyword>
<dbReference type="AlphaFoldDB" id="A0A218KRH7"/>
<feature type="region of interest" description="Disordered" evidence="4">
    <location>
        <begin position="1"/>
        <end position="22"/>
    </location>
</feature>
<sequence>MLTSRNGIAAPTGCNNQAGIPTQAPVACQPKASAYQKCTRTLTRPFPLAHKQRGTPVCHALKPSNRQKTLDERILSGEFGDKGSTKERLTRPVRKFLASDPTGLGRALALQLARIGRVWKGEAAKKMPVARGDIREIVDAPVFIPLYNLYRAYGKIFKLSFGPKSFVVVSDPAYAKQILSTNSIKYSKGLLSEILDFVMGTGLIPADGEIWKVRRRAIVPALHKKYVASMVDMFGDCALHGCNNLDKAVKEGRSVNMENYFSRLALDIIGKAVFNYDFDSLTHDDPVIEAVYTVLREAEHRSTAPIAYWEFPGAKQIIPRQRDCVQALQIVNNTLDELIAKSKKLVEEEEEEFVEEFLSEADPSILHFLIASGDQISSKQLRDDLMTMLVAGHETTAAVLTWTLYLLACHPQIADRVRQEVDEVLGDRKVTIEDMRELRFTTRVINEGMRLYPQPPVLIRRALEDDEFDGITVPKNSDIFISVWNLHRSDKHWDDPDAFNPDRFGPLDGVIPNEVTTNFTYLPFGGGKRKCIGDQFALFESIVALAMLSRRYEFSLAPDAPPVAMTTGATIHTTNGLYMSITPRKVPPSQGRPPAASSASTEASKSSSAHAQVPAVASNGGMHRANGNGSTVGAELAAGAARP</sequence>
<dbReference type="GO" id="GO:0010291">
    <property type="term" value="F:beta-carotene 3-hydroxylase activity"/>
    <property type="evidence" value="ECO:0007669"/>
    <property type="project" value="TreeGrafter"/>
</dbReference>
<accession>A0A218KRH7</accession>
<comment type="cofactor">
    <cofactor evidence="2">
        <name>heme</name>
        <dbReference type="ChEBI" id="CHEBI:30413"/>
    </cofactor>
</comment>
<dbReference type="EMBL" id="KX096217">
    <property type="protein sequence ID" value="APW83733.1"/>
    <property type="molecule type" value="Genomic_DNA"/>
</dbReference>
<dbReference type="PRINTS" id="PR00385">
    <property type="entry name" value="P450"/>
</dbReference>
<evidence type="ECO:0000313" key="5">
    <source>
        <dbReference type="EMBL" id="APW83737.1"/>
    </source>
</evidence>
<evidence type="ECO:0000256" key="3">
    <source>
        <dbReference type="RuleBase" id="RU000461"/>
    </source>
</evidence>
<dbReference type="PROSITE" id="PS00086">
    <property type="entry name" value="CYTOCHROME_P450"/>
    <property type="match status" value="1"/>
</dbReference>
<dbReference type="GO" id="GO:0016705">
    <property type="term" value="F:oxidoreductase activity, acting on paired donors, with incorporation or reduction of molecular oxygen"/>
    <property type="evidence" value="ECO:0007669"/>
    <property type="project" value="InterPro"/>
</dbReference>
<keyword evidence="2 3" id="KW-0349">Heme</keyword>
<organism evidence="5">
    <name type="scientific">Dunaliella salina</name>
    <name type="common">Green alga</name>
    <name type="synonym">Protococcus salinus</name>
    <dbReference type="NCBI Taxonomy" id="3046"/>
    <lineage>
        <taxon>Eukaryota</taxon>
        <taxon>Viridiplantae</taxon>
        <taxon>Chlorophyta</taxon>
        <taxon>core chlorophytes</taxon>
        <taxon>Chlorophyceae</taxon>
        <taxon>CS clade</taxon>
        <taxon>Chlamydomonadales</taxon>
        <taxon>Dunaliellaceae</taxon>
        <taxon>Dunaliella</taxon>
    </lineage>
</organism>
<proteinExistence type="evidence at transcript level"/>
<evidence type="ECO:0000256" key="2">
    <source>
        <dbReference type="PIRSR" id="PIRSR602401-1"/>
    </source>
</evidence>
<keyword evidence="2 3" id="KW-0408">Iron</keyword>
<dbReference type="PRINTS" id="PR00463">
    <property type="entry name" value="EP450I"/>
</dbReference>
<reference evidence="5" key="1">
    <citation type="submission" date="2016-04" db="EMBL/GenBank/DDBJ databases">
        <authorList>
            <person name="Evans L.H."/>
            <person name="Alamgir A."/>
            <person name="Owens N."/>
            <person name="Weber N.D."/>
            <person name="Virtaneva K."/>
            <person name="Barbian K."/>
            <person name="Babar A."/>
            <person name="Rosenke K."/>
        </authorList>
    </citation>
    <scope>NUCLEOTIDE SEQUENCE</scope>
</reference>
<dbReference type="SUPFAM" id="SSF48264">
    <property type="entry name" value="Cytochrome P450"/>
    <property type="match status" value="1"/>
</dbReference>
<evidence type="ECO:0000256" key="4">
    <source>
        <dbReference type="SAM" id="MobiDB-lite"/>
    </source>
</evidence>
<dbReference type="GO" id="GO:0020037">
    <property type="term" value="F:heme binding"/>
    <property type="evidence" value="ECO:0007669"/>
    <property type="project" value="InterPro"/>
</dbReference>
<dbReference type="PANTHER" id="PTHR24291:SF171">
    <property type="entry name" value="PROTEIN LUTEIN DEFICIENT 5, CHLOROPLASTIC"/>
    <property type="match status" value="1"/>
</dbReference>
<dbReference type="InterPro" id="IPR001128">
    <property type="entry name" value="Cyt_P450"/>
</dbReference>
<dbReference type="CDD" id="cd11046">
    <property type="entry name" value="CYP97"/>
    <property type="match status" value="1"/>
</dbReference>
<comment type="similarity">
    <text evidence="1 3">Belongs to the cytochrome P450 family.</text>
</comment>
<dbReference type="PANTHER" id="PTHR24291">
    <property type="entry name" value="CYTOCHROME P450 FAMILY 4"/>
    <property type="match status" value="1"/>
</dbReference>